<evidence type="ECO:0000259" key="2">
    <source>
        <dbReference type="PROSITE" id="PS50076"/>
    </source>
</evidence>
<evidence type="ECO:0000313" key="3">
    <source>
        <dbReference type="EMBL" id="KAL3501315.1"/>
    </source>
</evidence>
<dbReference type="Gene3D" id="2.60.260.20">
    <property type="entry name" value="Urease metallochaperone UreE, N-terminal domain"/>
    <property type="match status" value="2"/>
</dbReference>
<dbReference type="Gene3D" id="1.10.287.110">
    <property type="entry name" value="DnaJ domain"/>
    <property type="match status" value="1"/>
</dbReference>
<dbReference type="PROSITE" id="PS50076">
    <property type="entry name" value="DNAJ_2"/>
    <property type="match status" value="1"/>
</dbReference>
<dbReference type="FunFam" id="2.60.260.20:FF:000002">
    <property type="entry name" value="Dnaj homolog subfamily b member"/>
    <property type="match status" value="1"/>
</dbReference>
<accession>A0ABD2Y554</accession>
<gene>
    <name evidence="3" type="ORF">ACH5RR_035764</name>
</gene>
<feature type="domain" description="J" evidence="2">
    <location>
        <begin position="4"/>
        <end position="70"/>
    </location>
</feature>
<dbReference type="PANTHER" id="PTHR24078">
    <property type="entry name" value="DNAJ HOMOLOG SUBFAMILY C MEMBER"/>
    <property type="match status" value="1"/>
</dbReference>
<comment type="caution">
    <text evidence="3">The sequence shown here is derived from an EMBL/GenBank/DDBJ whole genome shotgun (WGS) entry which is preliminary data.</text>
</comment>
<reference evidence="3 4" key="1">
    <citation type="submission" date="2024-11" db="EMBL/GenBank/DDBJ databases">
        <title>A near-complete genome assembly of Cinchona calisaya.</title>
        <authorList>
            <person name="Lian D.C."/>
            <person name="Zhao X.W."/>
            <person name="Wei L."/>
        </authorList>
    </citation>
    <scope>NUCLEOTIDE SEQUENCE [LARGE SCALE GENOMIC DNA]</scope>
    <source>
        <tissue evidence="3">Nenye</tissue>
    </source>
</reference>
<dbReference type="CDD" id="cd10747">
    <property type="entry name" value="DnaJ_C"/>
    <property type="match status" value="1"/>
</dbReference>
<organism evidence="3 4">
    <name type="scientific">Cinchona calisaya</name>
    <dbReference type="NCBI Taxonomy" id="153742"/>
    <lineage>
        <taxon>Eukaryota</taxon>
        <taxon>Viridiplantae</taxon>
        <taxon>Streptophyta</taxon>
        <taxon>Embryophyta</taxon>
        <taxon>Tracheophyta</taxon>
        <taxon>Spermatophyta</taxon>
        <taxon>Magnoliopsida</taxon>
        <taxon>eudicotyledons</taxon>
        <taxon>Gunneridae</taxon>
        <taxon>Pentapetalae</taxon>
        <taxon>asterids</taxon>
        <taxon>lamiids</taxon>
        <taxon>Gentianales</taxon>
        <taxon>Rubiaceae</taxon>
        <taxon>Cinchonoideae</taxon>
        <taxon>Cinchoneae</taxon>
        <taxon>Cinchona</taxon>
    </lineage>
</organism>
<dbReference type="PANTHER" id="PTHR24078:SF175">
    <property type="entry name" value="DNAJ HEAT SHOCK FAMILY PROTEIN"/>
    <property type="match status" value="1"/>
</dbReference>
<dbReference type="PROSITE" id="PS00636">
    <property type="entry name" value="DNAJ_1"/>
    <property type="match status" value="1"/>
</dbReference>
<dbReference type="AlphaFoldDB" id="A0ABD2Y554"/>
<dbReference type="SMART" id="SM00271">
    <property type="entry name" value="DnaJ"/>
    <property type="match status" value="1"/>
</dbReference>
<keyword evidence="4" id="KW-1185">Reference proteome</keyword>
<dbReference type="FunFam" id="2.60.260.20:FF:000030">
    <property type="entry name" value="DNAJ heat shock family protein"/>
    <property type="match status" value="1"/>
</dbReference>
<dbReference type="InterPro" id="IPR008971">
    <property type="entry name" value="HSP40/DnaJ_pept-bd"/>
</dbReference>
<keyword evidence="1" id="KW-0143">Chaperone</keyword>
<name>A0ABD2Y554_9GENT</name>
<dbReference type="EMBL" id="JBJUIK010000015">
    <property type="protein sequence ID" value="KAL3501315.1"/>
    <property type="molecule type" value="Genomic_DNA"/>
</dbReference>
<evidence type="ECO:0000256" key="1">
    <source>
        <dbReference type="ARBA" id="ARBA00023186"/>
    </source>
</evidence>
<dbReference type="InterPro" id="IPR036869">
    <property type="entry name" value="J_dom_sf"/>
</dbReference>
<proteinExistence type="predicted"/>
<dbReference type="InterPro" id="IPR051339">
    <property type="entry name" value="DnaJ_subfamily_B"/>
</dbReference>
<protein>
    <recommendedName>
        <fullName evidence="2">J domain-containing protein</fullName>
    </recommendedName>
</protein>
<dbReference type="InterPro" id="IPR002939">
    <property type="entry name" value="DnaJ_C"/>
</dbReference>
<dbReference type="InterPro" id="IPR001623">
    <property type="entry name" value="DnaJ_domain"/>
</dbReference>
<dbReference type="SUPFAM" id="SSF46565">
    <property type="entry name" value="Chaperone J-domain"/>
    <property type="match status" value="1"/>
</dbReference>
<dbReference type="CDD" id="cd06257">
    <property type="entry name" value="DnaJ"/>
    <property type="match status" value="1"/>
</dbReference>
<dbReference type="Pfam" id="PF01556">
    <property type="entry name" value="DnaJ_C"/>
    <property type="match status" value="1"/>
</dbReference>
<evidence type="ECO:0000313" key="4">
    <source>
        <dbReference type="Proteomes" id="UP001630127"/>
    </source>
</evidence>
<dbReference type="Proteomes" id="UP001630127">
    <property type="component" value="Unassembled WGS sequence"/>
</dbReference>
<dbReference type="PRINTS" id="PR00625">
    <property type="entry name" value="JDOMAIN"/>
</dbReference>
<sequence>MAVDYYNLLKVPKNASEEDLKKSYKRLAMKWHPDKNSQNKKEAEAKFKTISEAYDVLSDPQKRQIYDLYGEEGLKSGQFSTASPTSGGSGRGFKFNPRDVDDIFAEFFDGFDGNYGVGGGGEVKKAAPVENNLPCSLEELYKGSKRKMKISRIVLGDSGKPKTVEEVLSIYIKPGWKKGTKITFPEKGNYEPGSAPGDLIFVVDEKPHAVFKRDGNDLVMNQRISLLDALTGKSLNLTTLDGRDLTIPVKDIVKPGHELMIPNEGMPISKEPGKKGNLRIKFDIKFPSRLSTEQKSELRRVFGRTAE</sequence>
<dbReference type="SUPFAM" id="SSF49493">
    <property type="entry name" value="HSP40/DnaJ peptide-binding domain"/>
    <property type="match status" value="2"/>
</dbReference>
<dbReference type="InterPro" id="IPR018253">
    <property type="entry name" value="DnaJ_domain_CS"/>
</dbReference>
<dbReference type="Pfam" id="PF00226">
    <property type="entry name" value="DnaJ"/>
    <property type="match status" value="1"/>
</dbReference>